<evidence type="ECO:0000313" key="2">
    <source>
        <dbReference type="Proteomes" id="UP000037035"/>
    </source>
</evidence>
<keyword evidence="2" id="KW-1185">Reference proteome</keyword>
<comment type="caution">
    <text evidence="1">The sequence shown here is derived from an EMBL/GenBank/DDBJ whole genome shotgun (WGS) entry which is preliminary data.</text>
</comment>
<organism evidence="1 2">
    <name type="scientific">Puccinia sorghi</name>
    <dbReference type="NCBI Taxonomy" id="27349"/>
    <lineage>
        <taxon>Eukaryota</taxon>
        <taxon>Fungi</taxon>
        <taxon>Dikarya</taxon>
        <taxon>Basidiomycota</taxon>
        <taxon>Pucciniomycotina</taxon>
        <taxon>Pucciniomycetes</taxon>
        <taxon>Pucciniales</taxon>
        <taxon>Pucciniaceae</taxon>
        <taxon>Puccinia</taxon>
    </lineage>
</organism>
<evidence type="ECO:0000313" key="1">
    <source>
        <dbReference type="EMBL" id="KNZ53457.1"/>
    </source>
</evidence>
<name>A0A0L6UZ09_9BASI</name>
<dbReference type="VEuPathDB" id="FungiDB:VP01_3233g2"/>
<dbReference type="AlphaFoldDB" id="A0A0L6UZ09"/>
<accession>A0A0L6UZ09</accession>
<dbReference type="Proteomes" id="UP000037035">
    <property type="component" value="Unassembled WGS sequence"/>
</dbReference>
<dbReference type="EMBL" id="LAVV01008206">
    <property type="protein sequence ID" value="KNZ53457.1"/>
    <property type="molecule type" value="Genomic_DNA"/>
</dbReference>
<protein>
    <submittedName>
        <fullName evidence="1">Uncharacterized protein</fullName>
    </submittedName>
</protein>
<proteinExistence type="predicted"/>
<gene>
    <name evidence="1" type="ORF">VP01_3233g2</name>
</gene>
<sequence>MEIFNFHCRHEVSLRVETSRQIISLPNKTITYRNVITNTLQNNYKCKLLAKGNWKHPNSLIILKKDSNKPKNENIQMVYTNEYQGIPRNLERLMGLSQTSSLLDTCHQLLQTSFQPHELMHMSNTLSLFFKKTPPTLHSIALVLFCKDNSCSNYYISQFLPLPDPYNFSKRPLSHISWLQREPSTPLLAPLCVSYICSFFSHYSLCQKIPKDLTKNILSPCQISCQNMSGDMDQAPFWLGLAQSRKTTQTMESFHWLGAGKVKLTQGALRNYALAEGSTKDIPHWVAQTNEIAFIGWVEHNEIVLIDTCSTNEIQFIGFLAHLMKTISLGFICSIIFLGRFPLRQNCAGEDSSVAKFCRFLRGKIVPGRISPQHNFSAEESSPEKILHFCSYGDRLLSGVFNFLYSCVSSGSYPNQLLVCRNGKNCGFHPFGKNAISYTVDHITAGTDFALDKHNIPNHC</sequence>
<reference evidence="1 2" key="1">
    <citation type="submission" date="2015-08" db="EMBL/GenBank/DDBJ databases">
        <title>Next Generation Sequencing and Analysis of the Genome of Puccinia sorghi L Schw, the Causal Agent of Maize Common Rust.</title>
        <authorList>
            <person name="Rochi L."/>
            <person name="Burguener G."/>
            <person name="Darino M."/>
            <person name="Turjanski A."/>
            <person name="Kreff E."/>
            <person name="Dieguez M.J."/>
            <person name="Sacco F."/>
        </authorList>
    </citation>
    <scope>NUCLEOTIDE SEQUENCE [LARGE SCALE GENOMIC DNA]</scope>
    <source>
        <strain evidence="1 2">RO10H11247</strain>
    </source>
</reference>